<reference evidence="2 3" key="1">
    <citation type="journal article" date="2020" name="BMC Genomics">
        <title>Intraspecific diversification of the crop wild relative Brassica cretica Lam. using demographic model selection.</title>
        <authorList>
            <person name="Kioukis A."/>
            <person name="Michalopoulou V.A."/>
            <person name="Briers L."/>
            <person name="Pirintsos S."/>
            <person name="Studholme D.J."/>
            <person name="Pavlidis P."/>
            <person name="Sarris P.F."/>
        </authorList>
    </citation>
    <scope>NUCLEOTIDE SEQUENCE [LARGE SCALE GENOMIC DNA]</scope>
    <source>
        <strain evidence="3">cv. PFS-1207/04</strain>
    </source>
</reference>
<protein>
    <submittedName>
        <fullName evidence="2">Uncharacterized protein</fullName>
    </submittedName>
</protein>
<feature type="compositionally biased region" description="Basic and acidic residues" evidence="1">
    <location>
        <begin position="1"/>
        <end position="21"/>
    </location>
</feature>
<dbReference type="EMBL" id="QGKV02001556">
    <property type="protein sequence ID" value="KAF3517900.1"/>
    <property type="molecule type" value="Genomic_DNA"/>
</dbReference>
<proteinExistence type="predicted"/>
<accession>A0ABQ7AUT0</accession>
<evidence type="ECO:0000313" key="2">
    <source>
        <dbReference type="EMBL" id="KAF3517900.1"/>
    </source>
</evidence>
<evidence type="ECO:0000313" key="3">
    <source>
        <dbReference type="Proteomes" id="UP000266723"/>
    </source>
</evidence>
<organism evidence="2 3">
    <name type="scientific">Brassica cretica</name>
    <name type="common">Mustard</name>
    <dbReference type="NCBI Taxonomy" id="69181"/>
    <lineage>
        <taxon>Eukaryota</taxon>
        <taxon>Viridiplantae</taxon>
        <taxon>Streptophyta</taxon>
        <taxon>Embryophyta</taxon>
        <taxon>Tracheophyta</taxon>
        <taxon>Spermatophyta</taxon>
        <taxon>Magnoliopsida</taxon>
        <taxon>eudicotyledons</taxon>
        <taxon>Gunneridae</taxon>
        <taxon>Pentapetalae</taxon>
        <taxon>rosids</taxon>
        <taxon>malvids</taxon>
        <taxon>Brassicales</taxon>
        <taxon>Brassicaceae</taxon>
        <taxon>Brassiceae</taxon>
        <taxon>Brassica</taxon>
    </lineage>
</organism>
<evidence type="ECO:0000256" key="1">
    <source>
        <dbReference type="SAM" id="MobiDB-lite"/>
    </source>
</evidence>
<name>A0ABQ7AUT0_BRACR</name>
<gene>
    <name evidence="2" type="ORF">DY000_02060546</name>
</gene>
<comment type="caution">
    <text evidence="2">The sequence shown here is derived from an EMBL/GenBank/DDBJ whole genome shotgun (WGS) entry which is preliminary data.</text>
</comment>
<sequence length="111" mass="13282">MERPKQEEVKRLKREAVEAEKNKKKRAQSGVKQYFALDQPKKGLKHLKFSAKNNHVLVDRCPDREEGQEAILWYKHDPYNAPRICMLKGKEDRCNVCYYYKQMQMVLHMIT</sequence>
<feature type="region of interest" description="Disordered" evidence="1">
    <location>
        <begin position="1"/>
        <end position="25"/>
    </location>
</feature>
<dbReference type="Proteomes" id="UP000266723">
    <property type="component" value="Unassembled WGS sequence"/>
</dbReference>
<keyword evidence="3" id="KW-1185">Reference proteome</keyword>